<evidence type="ECO:0000313" key="1">
    <source>
        <dbReference type="EMBL" id="TCV08480.1"/>
    </source>
</evidence>
<keyword evidence="2" id="KW-1185">Reference proteome</keyword>
<reference evidence="1 2" key="1">
    <citation type="submission" date="2019-03" db="EMBL/GenBank/DDBJ databases">
        <title>Genomic Encyclopedia of Type Strains, Phase IV (KMG-IV): sequencing the most valuable type-strain genomes for metagenomic binning, comparative biology and taxonomic classification.</title>
        <authorList>
            <person name="Goeker M."/>
        </authorList>
    </citation>
    <scope>NUCLEOTIDE SEQUENCE [LARGE SCALE GENOMIC DNA]</scope>
    <source>
        <strain evidence="1 2">DSM 22362</strain>
    </source>
</reference>
<name>A0A4R3VST1_9SPHI</name>
<accession>A0A4R3VST1</accession>
<organism evidence="1 2">
    <name type="scientific">Sphingobacterium alimentarium</name>
    <dbReference type="NCBI Taxonomy" id="797292"/>
    <lineage>
        <taxon>Bacteria</taxon>
        <taxon>Pseudomonadati</taxon>
        <taxon>Bacteroidota</taxon>
        <taxon>Sphingobacteriia</taxon>
        <taxon>Sphingobacteriales</taxon>
        <taxon>Sphingobacteriaceae</taxon>
        <taxon>Sphingobacterium</taxon>
    </lineage>
</organism>
<protein>
    <submittedName>
        <fullName evidence="1">Uncharacterized protein</fullName>
    </submittedName>
</protein>
<sequence>MTIGKKMLHVETHNITYRHNGDDAYESDM</sequence>
<dbReference type="AlphaFoldDB" id="A0A4R3VST1"/>
<comment type="caution">
    <text evidence="1">The sequence shown here is derived from an EMBL/GenBank/DDBJ whole genome shotgun (WGS) entry which is preliminary data.</text>
</comment>
<gene>
    <name evidence="1" type="ORF">EDC17_104418</name>
</gene>
<dbReference type="EMBL" id="SMBZ01000044">
    <property type="protein sequence ID" value="TCV08480.1"/>
    <property type="molecule type" value="Genomic_DNA"/>
</dbReference>
<evidence type="ECO:0000313" key="2">
    <source>
        <dbReference type="Proteomes" id="UP000295197"/>
    </source>
</evidence>
<proteinExistence type="predicted"/>
<dbReference type="Proteomes" id="UP000295197">
    <property type="component" value="Unassembled WGS sequence"/>
</dbReference>